<comment type="caution">
    <text evidence="1">The sequence shown here is derived from an EMBL/GenBank/DDBJ whole genome shotgun (WGS) entry which is preliminary data.</text>
</comment>
<dbReference type="EMBL" id="BAEM01000050">
    <property type="protein sequence ID" value="GAC11780.1"/>
    <property type="molecule type" value="Genomic_DNA"/>
</dbReference>
<dbReference type="Proteomes" id="UP000006320">
    <property type="component" value="Unassembled WGS sequence"/>
</dbReference>
<name>A0AAV3V4Y7_9ALTE</name>
<evidence type="ECO:0000313" key="2">
    <source>
        <dbReference type="Proteomes" id="UP000006320"/>
    </source>
</evidence>
<reference evidence="1 2" key="1">
    <citation type="journal article" date="2017" name="Antonie Van Leeuwenhoek">
        <title>Rhizobium rhizosphaerae sp. nov., a novel species isolated from rice rhizosphere.</title>
        <authorList>
            <person name="Zhao J.J."/>
            <person name="Zhang J."/>
            <person name="Zhang R.J."/>
            <person name="Zhang C.W."/>
            <person name="Yin H.Q."/>
            <person name="Zhang X.X."/>
        </authorList>
    </citation>
    <scope>NUCLEOTIDE SEQUENCE [LARGE SCALE GENOMIC DNA]</scope>
    <source>
        <strain evidence="1 2">S18K6</strain>
    </source>
</reference>
<accession>A0AAV3V4Y7</accession>
<sequence length="49" mass="5434">MFGFFFTHQPLSLLNLIPSVLDPSKGLFGPEYPGNFLHLVRCISSDALP</sequence>
<protein>
    <submittedName>
        <fullName evidence="1">Uncharacterized protein</fullName>
    </submittedName>
</protein>
<gene>
    <name evidence="1" type="ORF">GCHA_3850</name>
</gene>
<proteinExistence type="predicted"/>
<organism evidence="1 2">
    <name type="scientific">Paraglaciecola chathamensis S18K6</name>
    <dbReference type="NCBI Taxonomy" id="1127672"/>
    <lineage>
        <taxon>Bacteria</taxon>
        <taxon>Pseudomonadati</taxon>
        <taxon>Pseudomonadota</taxon>
        <taxon>Gammaproteobacteria</taxon>
        <taxon>Alteromonadales</taxon>
        <taxon>Alteromonadaceae</taxon>
        <taxon>Paraglaciecola</taxon>
    </lineage>
</organism>
<evidence type="ECO:0000313" key="1">
    <source>
        <dbReference type="EMBL" id="GAC11780.1"/>
    </source>
</evidence>
<dbReference type="AlphaFoldDB" id="A0AAV3V4Y7"/>